<keyword evidence="3" id="KW-1185">Reference proteome</keyword>
<dbReference type="EMBL" id="KZ271122">
    <property type="protein sequence ID" value="OZC05450.1"/>
    <property type="molecule type" value="Genomic_DNA"/>
</dbReference>
<feature type="domain" description="RET cysteine rich" evidence="1">
    <location>
        <begin position="28"/>
        <end position="67"/>
    </location>
</feature>
<feature type="non-terminal residue" evidence="2">
    <location>
        <position position="109"/>
    </location>
</feature>
<protein>
    <recommendedName>
        <fullName evidence="1">RET cysteine rich domain-containing protein</fullName>
    </recommendedName>
</protein>
<evidence type="ECO:0000313" key="2">
    <source>
        <dbReference type="EMBL" id="OZC05450.1"/>
    </source>
</evidence>
<evidence type="ECO:0000313" key="3">
    <source>
        <dbReference type="Proteomes" id="UP000242913"/>
    </source>
</evidence>
<dbReference type="InterPro" id="IPR055162">
    <property type="entry name" value="RET_CRD"/>
</dbReference>
<dbReference type="Pfam" id="PF22540">
    <property type="entry name" value="RET_CRD"/>
    <property type="match status" value="1"/>
</dbReference>
<evidence type="ECO:0000259" key="1">
    <source>
        <dbReference type="Pfam" id="PF22540"/>
    </source>
</evidence>
<dbReference type="OrthoDB" id="4062651at2759"/>
<sequence length="109" mass="11792">MGAHGRLAPHDCFLPPLDMPEEPGCPLSCVVSKRQPECEECGGLGSLTGRCEWRQGDGKGPASLCDTPHPCPSSPPLRLVPAVAPDARRGWSRAQGTENLPTVYHRWDH</sequence>
<dbReference type="Proteomes" id="UP000242913">
    <property type="component" value="Unassembled WGS sequence"/>
</dbReference>
<organism evidence="2 3">
    <name type="scientific">Onchocerca flexuosa</name>
    <dbReference type="NCBI Taxonomy" id="387005"/>
    <lineage>
        <taxon>Eukaryota</taxon>
        <taxon>Metazoa</taxon>
        <taxon>Ecdysozoa</taxon>
        <taxon>Nematoda</taxon>
        <taxon>Chromadorea</taxon>
        <taxon>Rhabditida</taxon>
        <taxon>Spirurina</taxon>
        <taxon>Spiruromorpha</taxon>
        <taxon>Filarioidea</taxon>
        <taxon>Onchocercidae</taxon>
        <taxon>Onchocerca</taxon>
    </lineage>
</organism>
<name>A0A238BLB4_9BILA</name>
<dbReference type="AlphaFoldDB" id="A0A238BLB4"/>
<gene>
    <name evidence="2" type="ORF">X798_07573</name>
</gene>
<accession>A0A238BLB4</accession>
<proteinExistence type="predicted"/>
<reference evidence="2 3" key="1">
    <citation type="submission" date="2015-12" db="EMBL/GenBank/DDBJ databases">
        <title>Draft genome of the nematode, Onchocerca flexuosa.</title>
        <authorList>
            <person name="Mitreva M."/>
        </authorList>
    </citation>
    <scope>NUCLEOTIDE SEQUENCE [LARGE SCALE GENOMIC DNA]</scope>
    <source>
        <strain evidence="2">Red Deer</strain>
    </source>
</reference>